<feature type="region of interest" description="Disordered" evidence="1">
    <location>
        <begin position="800"/>
        <end position="829"/>
    </location>
</feature>
<comment type="caution">
    <text evidence="2">The sequence shown here is derived from an EMBL/GenBank/DDBJ whole genome shotgun (WGS) entry which is preliminary data.</text>
</comment>
<feature type="compositionally biased region" description="Polar residues" evidence="1">
    <location>
        <begin position="405"/>
        <end position="415"/>
    </location>
</feature>
<dbReference type="EMBL" id="JAFIMR010000015">
    <property type="protein sequence ID" value="KAI1869457.1"/>
    <property type="molecule type" value="Genomic_DNA"/>
</dbReference>
<dbReference type="Proteomes" id="UP000829685">
    <property type="component" value="Unassembled WGS sequence"/>
</dbReference>
<evidence type="ECO:0008006" key="4">
    <source>
        <dbReference type="Google" id="ProtNLM"/>
    </source>
</evidence>
<keyword evidence="3" id="KW-1185">Reference proteome</keyword>
<feature type="compositionally biased region" description="Basic and acidic residues" evidence="1">
    <location>
        <begin position="267"/>
        <end position="277"/>
    </location>
</feature>
<accession>A0A9P9WL96</accession>
<feature type="compositionally biased region" description="Polar residues" evidence="1">
    <location>
        <begin position="960"/>
        <end position="971"/>
    </location>
</feature>
<name>A0A9P9WL96_9PEZI</name>
<proteinExistence type="predicted"/>
<feature type="region of interest" description="Disordered" evidence="1">
    <location>
        <begin position="405"/>
        <end position="431"/>
    </location>
</feature>
<feature type="region of interest" description="Disordered" evidence="1">
    <location>
        <begin position="255"/>
        <end position="290"/>
    </location>
</feature>
<feature type="region of interest" description="Disordered" evidence="1">
    <location>
        <begin position="563"/>
        <end position="592"/>
    </location>
</feature>
<feature type="region of interest" description="Disordered" evidence="1">
    <location>
        <begin position="932"/>
        <end position="977"/>
    </location>
</feature>
<evidence type="ECO:0000313" key="3">
    <source>
        <dbReference type="Proteomes" id="UP000829685"/>
    </source>
</evidence>
<feature type="compositionally biased region" description="Low complexity" evidence="1">
    <location>
        <begin position="812"/>
        <end position="829"/>
    </location>
</feature>
<gene>
    <name evidence="2" type="ORF">JX265_006547</name>
</gene>
<reference evidence="2" key="1">
    <citation type="submission" date="2021-03" db="EMBL/GenBank/DDBJ databases">
        <title>Revisited historic fungal species revealed as producer of novel bioactive compounds through whole genome sequencing and comparative genomics.</title>
        <authorList>
            <person name="Vignolle G.A."/>
            <person name="Hochenegger N."/>
            <person name="Mach R.L."/>
            <person name="Mach-Aigner A.R."/>
            <person name="Javad Rahimi M."/>
            <person name="Salim K.A."/>
            <person name="Chan C.M."/>
            <person name="Lim L.B.L."/>
            <person name="Cai F."/>
            <person name="Druzhinina I.S."/>
            <person name="U'Ren J.M."/>
            <person name="Derntl C."/>
        </authorList>
    </citation>
    <scope>NUCLEOTIDE SEQUENCE</scope>
    <source>
        <strain evidence="2">TUCIM 5799</strain>
    </source>
</reference>
<protein>
    <recommendedName>
        <fullName evidence="4">Gastric mucin-like protein</fullName>
    </recommendedName>
</protein>
<organism evidence="2 3">
    <name type="scientific">Neoarthrinium moseri</name>
    <dbReference type="NCBI Taxonomy" id="1658444"/>
    <lineage>
        <taxon>Eukaryota</taxon>
        <taxon>Fungi</taxon>
        <taxon>Dikarya</taxon>
        <taxon>Ascomycota</taxon>
        <taxon>Pezizomycotina</taxon>
        <taxon>Sordariomycetes</taxon>
        <taxon>Xylariomycetidae</taxon>
        <taxon>Amphisphaeriales</taxon>
        <taxon>Apiosporaceae</taxon>
        <taxon>Neoarthrinium</taxon>
    </lineage>
</organism>
<feature type="compositionally biased region" description="Pro residues" evidence="1">
    <location>
        <begin position="581"/>
        <end position="591"/>
    </location>
</feature>
<evidence type="ECO:0000313" key="2">
    <source>
        <dbReference type="EMBL" id="KAI1869457.1"/>
    </source>
</evidence>
<sequence>MDGATAHTPDYYGSIVALEGSRDTVSTQLRLLPSSPKILVLPPLQHFMKEEDVELPFDARSFILKIHEACSARAEMAHSFLQESSPDDKRLVFMNGGTSNAQMSCLSAISQHSTGGDIVKAERIFKGLVSDGVAGLHMQCDSRTSPGPYRHGGNKHKVSEEAAAGHWDPASEAMKAAEALYQETASLQPNSDTDLASIKHTRSMSVPLRRIMDDVDDGAPFYIFGASHEDDEAHSIARTSGGTLRDLNVLDLADSRTPSPLSIRPRTAAEDRWRDRTVVPSSPSCTGMPYDLATPQLDSFGSKLSLRGGTFGSLPGTPGVFYGEAYLVDVRSSPARKTPQRHRRIRSIDRVYAGAIRNQDISVTSVSQSLAFITHERSVSNPVPNTRKESVGPLPLRSKFYYEASNTESMKPSKTTVRKPPPTRLDLGKSSSARRSGIYVDKGTNPETHLVAKGAWAGGSRIGSGEGFGLDADLLFETILPMVEDLVIHLKDEVQDSLLESVIKGFKNGSFPVLPSQSRCESPSMVGMSFLVTDQSIASPAPSDGSHYDPFASHEYYAISQALGPPQEGSNKRGSAIMDAPPTPAQTPPPSTVVVDKSFHEFATTDCSTAVCVQNSLRSILNIYFSPEQVGYHQFNFPLLPELSSVWKPVFRETEDGSPRRNRGKIDLLLAIGTQKGVTREFLSAITSSLERLGTKSSGARRSGRLDLRYLIANAMQSYTSQPLAKQTKDNPFHNPLLLATLIIPHLEMYLAAHSATRFLLLEYPPEHLATVLALQRLVGVDLLKVAGILNAESPEFKQNARFPSPSRKANHSNNSSVSEASQSSSKSGATLLRRTGSKISGVPSFSKANFLLTSSANDAEIATLISTIWKILVDISPFYIPEGSPTAPASSHSSRTVIKDTKFGALPFGGSAVDYAPFTKAAVMMGFQSPPVSPASDENAITLPSPGTKDTQGAKHQAKPSTSSMESSRTARAGLSQRTKLQKLLAQEVAGEADRLAVRPTTVGSYFDVSEDEESKLYADERKYVPMYLKKPEVRKGNSRKALKWLGLA</sequence>
<dbReference type="AlphaFoldDB" id="A0A9P9WL96"/>
<evidence type="ECO:0000256" key="1">
    <source>
        <dbReference type="SAM" id="MobiDB-lite"/>
    </source>
</evidence>